<keyword evidence="10" id="KW-0804">Transcription</keyword>
<evidence type="ECO:0000256" key="11">
    <source>
        <dbReference type="ARBA" id="ARBA00023242"/>
    </source>
</evidence>
<dbReference type="Pfam" id="PF17772">
    <property type="entry name" value="zf-MYST"/>
    <property type="match status" value="1"/>
</dbReference>
<dbReference type="EMBL" id="JAKMXF010000022">
    <property type="protein sequence ID" value="KAI6660914.1"/>
    <property type="molecule type" value="Genomic_DNA"/>
</dbReference>
<evidence type="ECO:0000259" key="15">
    <source>
        <dbReference type="PROSITE" id="PS51726"/>
    </source>
</evidence>
<evidence type="ECO:0000313" key="16">
    <source>
        <dbReference type="EMBL" id="KAI6660914.1"/>
    </source>
</evidence>
<evidence type="ECO:0000256" key="5">
    <source>
        <dbReference type="ARBA" id="ARBA00022723"/>
    </source>
</evidence>
<dbReference type="PANTHER" id="PTHR10615:SF219">
    <property type="entry name" value="HISTONE ACETYLTRANSFERASE KAT5"/>
    <property type="match status" value="1"/>
</dbReference>
<dbReference type="Pfam" id="PF01853">
    <property type="entry name" value="MOZ_SAS"/>
    <property type="match status" value="1"/>
</dbReference>
<keyword evidence="4" id="KW-0808">Transferase</keyword>
<evidence type="ECO:0000256" key="3">
    <source>
        <dbReference type="ARBA" id="ARBA00013184"/>
    </source>
</evidence>
<dbReference type="InterPro" id="IPR036388">
    <property type="entry name" value="WH-like_DNA-bd_sf"/>
</dbReference>
<evidence type="ECO:0000256" key="9">
    <source>
        <dbReference type="ARBA" id="ARBA00023015"/>
    </source>
</evidence>
<evidence type="ECO:0000256" key="7">
    <source>
        <dbReference type="ARBA" id="ARBA00022833"/>
    </source>
</evidence>
<dbReference type="AlphaFoldDB" id="A0AAV7KID3"/>
<comment type="caution">
    <text evidence="16">The sequence shown here is derived from an EMBL/GenBank/DDBJ whole genome shotgun (WGS) entry which is preliminary data.</text>
</comment>
<evidence type="ECO:0000313" key="17">
    <source>
        <dbReference type="Proteomes" id="UP001165289"/>
    </source>
</evidence>
<evidence type="ECO:0000256" key="4">
    <source>
        <dbReference type="ARBA" id="ARBA00022679"/>
    </source>
</evidence>
<comment type="subcellular location">
    <subcellularLocation>
        <location evidence="1">Nucleus</location>
    </subcellularLocation>
</comment>
<dbReference type="InterPro" id="IPR016181">
    <property type="entry name" value="Acyl_CoA_acyltransferase"/>
</dbReference>
<gene>
    <name evidence="16" type="ORF">LOD99_13638</name>
</gene>
<dbReference type="InterPro" id="IPR016197">
    <property type="entry name" value="Chromo-like_dom_sf"/>
</dbReference>
<evidence type="ECO:0000256" key="10">
    <source>
        <dbReference type="ARBA" id="ARBA00023163"/>
    </source>
</evidence>
<dbReference type="InterPro" id="IPR002717">
    <property type="entry name" value="HAT_MYST-type"/>
</dbReference>
<name>A0AAV7KID3_9METZ</name>
<dbReference type="GO" id="GO:0006355">
    <property type="term" value="P:regulation of DNA-templated transcription"/>
    <property type="evidence" value="ECO:0007669"/>
    <property type="project" value="InterPro"/>
</dbReference>
<keyword evidence="7" id="KW-0862">Zinc</keyword>
<evidence type="ECO:0000256" key="14">
    <source>
        <dbReference type="SAM" id="MobiDB-lite"/>
    </source>
</evidence>
<evidence type="ECO:0000256" key="2">
    <source>
        <dbReference type="ARBA" id="ARBA00010107"/>
    </source>
</evidence>
<keyword evidence="11" id="KW-0539">Nucleus</keyword>
<evidence type="ECO:0000256" key="1">
    <source>
        <dbReference type="ARBA" id="ARBA00004123"/>
    </source>
</evidence>
<dbReference type="FunFam" id="3.30.60.60:FF:000001">
    <property type="entry name" value="Histone acetyltransferase"/>
    <property type="match status" value="1"/>
</dbReference>
<dbReference type="Gene3D" id="2.30.30.140">
    <property type="match status" value="1"/>
</dbReference>
<evidence type="ECO:0000256" key="13">
    <source>
        <dbReference type="PIRSR" id="PIRSR602717-51"/>
    </source>
</evidence>
<evidence type="ECO:0000256" key="12">
    <source>
        <dbReference type="ARBA" id="ARBA00023315"/>
    </source>
</evidence>
<dbReference type="Gene3D" id="3.40.630.30">
    <property type="match status" value="1"/>
</dbReference>
<dbReference type="InterPro" id="IPR025995">
    <property type="entry name" value="Tudor-knot"/>
</dbReference>
<dbReference type="InterPro" id="IPR050603">
    <property type="entry name" value="MYST_HAT"/>
</dbReference>
<dbReference type="Proteomes" id="UP001165289">
    <property type="component" value="Unassembled WGS sequence"/>
</dbReference>
<dbReference type="GO" id="GO:0000724">
    <property type="term" value="P:double-strand break repair via homologous recombination"/>
    <property type="evidence" value="ECO:0007669"/>
    <property type="project" value="TreeGrafter"/>
</dbReference>
<dbReference type="PROSITE" id="PS51726">
    <property type="entry name" value="MYST_HAT"/>
    <property type="match status" value="1"/>
</dbReference>
<dbReference type="Pfam" id="PF11717">
    <property type="entry name" value="Tudor-knot"/>
    <property type="match status" value="1"/>
</dbReference>
<evidence type="ECO:0000256" key="8">
    <source>
        <dbReference type="ARBA" id="ARBA00022990"/>
    </source>
</evidence>
<dbReference type="FunFam" id="3.40.630.30:FF:000002">
    <property type="entry name" value="Histone acetyltransferase"/>
    <property type="match status" value="1"/>
</dbReference>
<keyword evidence="5" id="KW-0479">Metal-binding</keyword>
<dbReference type="Gene3D" id="3.30.60.60">
    <property type="entry name" value="N-acetyl transferase-like"/>
    <property type="match status" value="1"/>
</dbReference>
<dbReference type="Gene3D" id="1.10.10.10">
    <property type="entry name" value="Winged helix-like DNA-binding domain superfamily/Winged helix DNA-binding domain"/>
    <property type="match status" value="1"/>
</dbReference>
<keyword evidence="12" id="KW-0012">Acyltransferase</keyword>
<dbReference type="EC" id="2.3.1.48" evidence="3"/>
<dbReference type="PANTHER" id="PTHR10615">
    <property type="entry name" value="HISTONE ACETYLTRANSFERASE"/>
    <property type="match status" value="1"/>
</dbReference>
<proteinExistence type="inferred from homology"/>
<protein>
    <recommendedName>
        <fullName evidence="3">histone acetyltransferase</fullName>
        <ecNumber evidence="3">2.3.1.48</ecNumber>
    </recommendedName>
</protein>
<dbReference type="GO" id="GO:0035267">
    <property type="term" value="C:NuA4 histone acetyltransferase complex"/>
    <property type="evidence" value="ECO:0007669"/>
    <property type="project" value="TreeGrafter"/>
</dbReference>
<comment type="similarity">
    <text evidence="2">Belongs to the MYST (SAS/MOZ) family.</text>
</comment>
<dbReference type="SUPFAM" id="SSF55729">
    <property type="entry name" value="Acyl-CoA N-acyltransferases (Nat)"/>
    <property type="match status" value="1"/>
</dbReference>
<dbReference type="SUPFAM" id="SSF54160">
    <property type="entry name" value="Chromo domain-like"/>
    <property type="match status" value="1"/>
</dbReference>
<feature type="compositionally biased region" description="Low complexity" evidence="14">
    <location>
        <begin position="125"/>
        <end position="139"/>
    </location>
</feature>
<dbReference type="GO" id="GO:0046972">
    <property type="term" value="F:histone H4K16 acetyltransferase activity"/>
    <property type="evidence" value="ECO:0007669"/>
    <property type="project" value="TreeGrafter"/>
</dbReference>
<accession>A0AAV7KID3</accession>
<evidence type="ECO:0000256" key="6">
    <source>
        <dbReference type="ARBA" id="ARBA00022771"/>
    </source>
</evidence>
<keyword evidence="9" id="KW-0805">Transcription regulation</keyword>
<feature type="active site" description="Proton donor/acceptor" evidence="13">
    <location>
        <position position="357"/>
    </location>
</feature>
<dbReference type="InterPro" id="IPR040706">
    <property type="entry name" value="Zf-MYST"/>
</dbReference>
<feature type="domain" description="MYST-type HAT" evidence="15">
    <location>
        <begin position="181"/>
        <end position="412"/>
    </location>
</feature>
<reference evidence="16 17" key="1">
    <citation type="journal article" date="2023" name="BMC Biol.">
        <title>The compact genome of the sponge Oopsacas minuta (Hexactinellida) is lacking key metazoan core genes.</title>
        <authorList>
            <person name="Santini S."/>
            <person name="Schenkelaars Q."/>
            <person name="Jourda C."/>
            <person name="Duchesne M."/>
            <person name="Belahbib H."/>
            <person name="Rocher C."/>
            <person name="Selva M."/>
            <person name="Riesgo A."/>
            <person name="Vervoort M."/>
            <person name="Leys S.P."/>
            <person name="Kodjabachian L."/>
            <person name="Le Bivic A."/>
            <person name="Borchiellini C."/>
            <person name="Claverie J.M."/>
            <person name="Renard E."/>
        </authorList>
    </citation>
    <scope>NUCLEOTIDE SEQUENCE [LARGE SCALE GENOMIC DNA]</scope>
    <source>
        <strain evidence="16">SPO-2</strain>
    </source>
</reference>
<keyword evidence="17" id="KW-1185">Reference proteome</keyword>
<dbReference type="GO" id="GO:0008270">
    <property type="term" value="F:zinc ion binding"/>
    <property type="evidence" value="ECO:0007669"/>
    <property type="project" value="UniProtKB-KW"/>
</dbReference>
<dbReference type="GO" id="GO:0005634">
    <property type="term" value="C:nucleus"/>
    <property type="evidence" value="ECO:0007669"/>
    <property type="project" value="UniProtKB-SubCell"/>
</dbReference>
<feature type="region of interest" description="Disordered" evidence="14">
    <location>
        <begin position="125"/>
        <end position="152"/>
    </location>
</feature>
<keyword evidence="8" id="KW-0007">Acetylation</keyword>
<sequence>MCESEYSHNMETSTTNPLLVTEPANNIELNLTEGCKLPVFMSDDQPPVMAEIVQIRTSKEGVNEYYVHYVDYNKRLDQWVPTRRLDLTQGVQAAPSPSVTLFNSTPNKSSLLAPHNSLHIKDLISDSSSSRSASPTPASEQTKKPPSTLLTSVSGLATPLRPQASTSGLSSHRAPGEDSFTRVKNINMIQLGRYRIQTWYFSPYPEELVTLDCLYLCDFCLKYCRSPTALKNHKRKCKLWCPPGNEIYRKGYLSFFEVDGRKSKVYAEYLCLLAKLFLDHKTLYYDTEPFLFYVLTEHLSSGYHIVGYFSKEKESIEENNLACILTLPPFQRNGYGKLLIEFSYELSKREGKTGSPEKPLSDLGLLSYRSYWSTAILEILISRVKEDADGQVQTILMYTVHPRLTEQHYSNC</sequence>
<organism evidence="16 17">
    <name type="scientific">Oopsacas minuta</name>
    <dbReference type="NCBI Taxonomy" id="111878"/>
    <lineage>
        <taxon>Eukaryota</taxon>
        <taxon>Metazoa</taxon>
        <taxon>Porifera</taxon>
        <taxon>Hexactinellida</taxon>
        <taxon>Hexasterophora</taxon>
        <taxon>Lyssacinosida</taxon>
        <taxon>Leucopsacidae</taxon>
        <taxon>Oopsacas</taxon>
    </lineage>
</organism>
<keyword evidence="6" id="KW-0863">Zinc-finger</keyword>